<keyword evidence="3" id="KW-0812">Transmembrane</keyword>
<reference evidence="4 5" key="1">
    <citation type="submission" date="2024-06" db="EMBL/GenBank/DDBJ databases">
        <authorList>
            <person name="Pan Q."/>
            <person name="Wen M."/>
            <person name="Jouanno E."/>
            <person name="Zahm M."/>
            <person name="Klopp C."/>
            <person name="Cabau C."/>
            <person name="Louis A."/>
            <person name="Berthelot C."/>
            <person name="Parey E."/>
            <person name="Roest Crollius H."/>
            <person name="Montfort J."/>
            <person name="Robinson-Rechavi M."/>
            <person name="Bouchez O."/>
            <person name="Lampietro C."/>
            <person name="Lopez Roques C."/>
            <person name="Donnadieu C."/>
            <person name="Postlethwait J."/>
            <person name="Bobe J."/>
            <person name="Verreycken H."/>
            <person name="Guiguen Y."/>
        </authorList>
    </citation>
    <scope>NUCLEOTIDE SEQUENCE [LARGE SCALE GENOMIC DNA]</scope>
    <source>
        <strain evidence="4">Up_M1</strain>
        <tissue evidence="4">Testis</tissue>
    </source>
</reference>
<keyword evidence="3" id="KW-1133">Transmembrane helix</keyword>
<feature type="transmembrane region" description="Helical" evidence="3">
    <location>
        <begin position="133"/>
        <end position="155"/>
    </location>
</feature>
<evidence type="ECO:0000256" key="1">
    <source>
        <dbReference type="ARBA" id="ARBA00010090"/>
    </source>
</evidence>
<comment type="caution">
    <text evidence="4">The sequence shown here is derived from an EMBL/GenBank/DDBJ whole genome shotgun (WGS) entry which is preliminary data.</text>
</comment>
<comment type="similarity">
    <text evidence="1">Belongs to the apolipoprotein L family.</text>
</comment>
<feature type="region of interest" description="Disordered" evidence="2">
    <location>
        <begin position="1"/>
        <end position="31"/>
    </location>
</feature>
<evidence type="ECO:0000256" key="3">
    <source>
        <dbReference type="SAM" id="Phobius"/>
    </source>
</evidence>
<feature type="compositionally biased region" description="Polar residues" evidence="2">
    <location>
        <begin position="1"/>
        <end position="15"/>
    </location>
</feature>
<accession>A0ABD0XZ06</accession>
<name>A0ABD0XZ06_UMBPY</name>
<dbReference type="InterPro" id="IPR008405">
    <property type="entry name" value="ApoL"/>
</dbReference>
<keyword evidence="5" id="KW-1185">Reference proteome</keyword>
<sequence length="249" mass="26957">MPRQLPSMQPPTKNSLPPYVEKPQSLGQQGKMKMFSVSSMDEEEQADNLIKDSYLLKKWWEEAKNKSWEDLSNEHKEKGEAKQFTVKAECILNAVQLYNLLLNTHGKTMKNHITELNDIADNLDKVSKGTKTVGLTGGATGAVGGVAAVAGVVLAPLTCGISLALTAVGVGVAAAGGVTGVSAAIANKVINANDKKKIELILQDTQAHMDEIEACLRFIGMGMEHLKKHDRSTLQGVNHRPSGCTRWLR</sequence>
<feature type="transmembrane region" description="Helical" evidence="3">
    <location>
        <begin position="161"/>
        <end position="186"/>
    </location>
</feature>
<evidence type="ECO:0000256" key="2">
    <source>
        <dbReference type="SAM" id="MobiDB-lite"/>
    </source>
</evidence>
<organism evidence="4 5">
    <name type="scientific">Umbra pygmaea</name>
    <name type="common">Eastern mudminnow</name>
    <dbReference type="NCBI Taxonomy" id="75934"/>
    <lineage>
        <taxon>Eukaryota</taxon>
        <taxon>Metazoa</taxon>
        <taxon>Chordata</taxon>
        <taxon>Craniata</taxon>
        <taxon>Vertebrata</taxon>
        <taxon>Euteleostomi</taxon>
        <taxon>Actinopterygii</taxon>
        <taxon>Neopterygii</taxon>
        <taxon>Teleostei</taxon>
        <taxon>Protacanthopterygii</taxon>
        <taxon>Esociformes</taxon>
        <taxon>Umbridae</taxon>
        <taxon>Umbra</taxon>
    </lineage>
</organism>
<dbReference type="EMBL" id="JAGEUA010000002">
    <property type="protein sequence ID" value="KAL1005637.1"/>
    <property type="molecule type" value="Genomic_DNA"/>
</dbReference>
<dbReference type="PANTHER" id="PTHR14096:SF59">
    <property type="entry name" value="APOLIPOPROTEIN L, 1 ISOFORM X1"/>
    <property type="match status" value="1"/>
</dbReference>
<dbReference type="PANTHER" id="PTHR14096">
    <property type="entry name" value="APOLIPOPROTEIN L"/>
    <property type="match status" value="1"/>
</dbReference>
<dbReference type="AlphaFoldDB" id="A0ABD0XZ06"/>
<dbReference type="Proteomes" id="UP001557470">
    <property type="component" value="Unassembled WGS sequence"/>
</dbReference>
<keyword evidence="3" id="KW-0472">Membrane</keyword>
<gene>
    <name evidence="4" type="ORF">UPYG_G00061670</name>
</gene>
<proteinExistence type="inferred from homology"/>
<dbReference type="Pfam" id="PF05461">
    <property type="entry name" value="ApoL"/>
    <property type="match status" value="1"/>
</dbReference>
<protein>
    <submittedName>
        <fullName evidence="4">Uncharacterized protein</fullName>
    </submittedName>
</protein>
<dbReference type="Gene3D" id="1.20.1170.10">
    <property type="match status" value="1"/>
</dbReference>
<evidence type="ECO:0000313" key="5">
    <source>
        <dbReference type="Proteomes" id="UP001557470"/>
    </source>
</evidence>
<evidence type="ECO:0000313" key="4">
    <source>
        <dbReference type="EMBL" id="KAL1005637.1"/>
    </source>
</evidence>